<evidence type="ECO:0000313" key="2">
    <source>
        <dbReference type="EMBL" id="CRL00958.1"/>
    </source>
</evidence>
<accession>A0A1J1IPE6</accession>
<keyword evidence="1" id="KW-1133">Transmembrane helix</keyword>
<name>A0A1J1IPE6_9DIPT</name>
<evidence type="ECO:0000256" key="1">
    <source>
        <dbReference type="SAM" id="Phobius"/>
    </source>
</evidence>
<feature type="transmembrane region" description="Helical" evidence="1">
    <location>
        <begin position="18"/>
        <end position="37"/>
    </location>
</feature>
<dbReference type="EMBL" id="CVRI01000055">
    <property type="protein sequence ID" value="CRL00958.1"/>
    <property type="molecule type" value="Genomic_DNA"/>
</dbReference>
<protein>
    <submittedName>
        <fullName evidence="2">CLUMA_CG014609, isoform A</fullName>
    </submittedName>
</protein>
<keyword evidence="1" id="KW-0472">Membrane</keyword>
<keyword evidence="3" id="KW-1185">Reference proteome</keyword>
<organism evidence="2 3">
    <name type="scientific">Clunio marinus</name>
    <dbReference type="NCBI Taxonomy" id="568069"/>
    <lineage>
        <taxon>Eukaryota</taxon>
        <taxon>Metazoa</taxon>
        <taxon>Ecdysozoa</taxon>
        <taxon>Arthropoda</taxon>
        <taxon>Hexapoda</taxon>
        <taxon>Insecta</taxon>
        <taxon>Pterygota</taxon>
        <taxon>Neoptera</taxon>
        <taxon>Endopterygota</taxon>
        <taxon>Diptera</taxon>
        <taxon>Nematocera</taxon>
        <taxon>Chironomoidea</taxon>
        <taxon>Chironomidae</taxon>
        <taxon>Clunio</taxon>
    </lineage>
</organism>
<keyword evidence="1" id="KW-0812">Transmembrane</keyword>
<proteinExistence type="predicted"/>
<dbReference type="AlphaFoldDB" id="A0A1J1IPE6"/>
<dbReference type="Proteomes" id="UP000183832">
    <property type="component" value="Unassembled WGS sequence"/>
</dbReference>
<evidence type="ECO:0000313" key="3">
    <source>
        <dbReference type="Proteomes" id="UP000183832"/>
    </source>
</evidence>
<sequence>MKAVIAKSTSINFLSPHLVLAIINFVPMKIEELLLYLKNIQTTRKRSELTIIVHTSLEEISENEARQKTVQEFIEK</sequence>
<reference evidence="2 3" key="1">
    <citation type="submission" date="2015-04" db="EMBL/GenBank/DDBJ databases">
        <authorList>
            <person name="Syromyatnikov M.Y."/>
            <person name="Popov V.N."/>
        </authorList>
    </citation>
    <scope>NUCLEOTIDE SEQUENCE [LARGE SCALE GENOMIC DNA]</scope>
</reference>
<gene>
    <name evidence="2" type="ORF">CLUMA_CG014609</name>
</gene>